<evidence type="ECO:0000256" key="5">
    <source>
        <dbReference type="ARBA" id="ARBA00022989"/>
    </source>
</evidence>
<name>A0AAW1QTR5_9CHLO</name>
<evidence type="ECO:0000256" key="7">
    <source>
        <dbReference type="ARBA" id="ARBA00023136"/>
    </source>
</evidence>
<feature type="repeat" description="Solcar" evidence="8">
    <location>
        <begin position="68"/>
        <end position="149"/>
    </location>
</feature>
<evidence type="ECO:0000256" key="2">
    <source>
        <dbReference type="ARBA" id="ARBA00006375"/>
    </source>
</evidence>
<dbReference type="Proteomes" id="UP001489004">
    <property type="component" value="Unassembled WGS sequence"/>
</dbReference>
<dbReference type="Gene3D" id="1.50.40.10">
    <property type="entry name" value="Mitochondrial carrier domain"/>
    <property type="match status" value="1"/>
</dbReference>
<dbReference type="EMBL" id="JALJOR010000002">
    <property type="protein sequence ID" value="KAK9824556.1"/>
    <property type="molecule type" value="Genomic_DNA"/>
</dbReference>
<evidence type="ECO:0000313" key="10">
    <source>
        <dbReference type="EMBL" id="KAK9824556.1"/>
    </source>
</evidence>
<evidence type="ECO:0000256" key="3">
    <source>
        <dbReference type="ARBA" id="ARBA00022692"/>
    </source>
</evidence>
<evidence type="ECO:0000256" key="4">
    <source>
        <dbReference type="ARBA" id="ARBA00022792"/>
    </source>
</evidence>
<keyword evidence="3 8" id="KW-0812">Transmembrane</keyword>
<keyword evidence="4" id="KW-0999">Mitochondrion inner membrane</keyword>
<dbReference type="InterPro" id="IPR018108">
    <property type="entry name" value="MCP_transmembrane"/>
</dbReference>
<dbReference type="Pfam" id="PF00153">
    <property type="entry name" value="Mito_carr"/>
    <property type="match status" value="2"/>
</dbReference>
<dbReference type="InterPro" id="IPR023395">
    <property type="entry name" value="MCP_dom_sf"/>
</dbReference>
<proteinExistence type="inferred from homology"/>
<keyword evidence="9" id="KW-0813">Transport</keyword>
<dbReference type="InterPro" id="IPR051028">
    <property type="entry name" value="Mito_Solute_Carrier"/>
</dbReference>
<keyword evidence="7 8" id="KW-0472">Membrane</keyword>
<keyword evidence="11" id="KW-1185">Reference proteome</keyword>
<comment type="subcellular location">
    <subcellularLocation>
        <location evidence="1">Mitochondrion inner membrane</location>
        <topology evidence="1">Multi-pass membrane protein</topology>
    </subcellularLocation>
</comment>
<keyword evidence="5" id="KW-1133">Transmembrane helix</keyword>
<dbReference type="AlphaFoldDB" id="A0AAW1QTR5"/>
<feature type="repeat" description="Solcar" evidence="8">
    <location>
        <begin position="163"/>
        <end position="249"/>
    </location>
</feature>
<organism evidence="10 11">
    <name type="scientific">[Myrmecia] bisecta</name>
    <dbReference type="NCBI Taxonomy" id="41462"/>
    <lineage>
        <taxon>Eukaryota</taxon>
        <taxon>Viridiplantae</taxon>
        <taxon>Chlorophyta</taxon>
        <taxon>core chlorophytes</taxon>
        <taxon>Trebouxiophyceae</taxon>
        <taxon>Trebouxiales</taxon>
        <taxon>Trebouxiaceae</taxon>
        <taxon>Myrmecia</taxon>
    </lineage>
</organism>
<comment type="similarity">
    <text evidence="2 9">Belongs to the mitochondrial carrier (TC 2.A.29) family.</text>
</comment>
<comment type="caution">
    <text evidence="10">The sequence shown here is derived from an EMBL/GenBank/DDBJ whole genome shotgun (WGS) entry which is preliminary data.</text>
</comment>
<dbReference type="PANTHER" id="PTHR45678">
    <property type="entry name" value="MITOCHONDRIAL 2-OXODICARBOXYLATE CARRIER 1-RELATED"/>
    <property type="match status" value="1"/>
</dbReference>
<protein>
    <submittedName>
        <fullName evidence="10">Uncharacterized protein</fullName>
    </submittedName>
</protein>
<dbReference type="PANTHER" id="PTHR45678:SF9">
    <property type="entry name" value="CALCIUM-BINDING MITOCHONDRIAL CARRIER PROTEIN ARALAR1"/>
    <property type="match status" value="1"/>
</dbReference>
<reference evidence="10 11" key="1">
    <citation type="journal article" date="2024" name="Nat. Commun.">
        <title>Phylogenomics reveals the evolutionary origins of lichenization in chlorophyte algae.</title>
        <authorList>
            <person name="Puginier C."/>
            <person name="Libourel C."/>
            <person name="Otte J."/>
            <person name="Skaloud P."/>
            <person name="Haon M."/>
            <person name="Grisel S."/>
            <person name="Petersen M."/>
            <person name="Berrin J.G."/>
            <person name="Delaux P.M."/>
            <person name="Dal Grande F."/>
            <person name="Keller J."/>
        </authorList>
    </citation>
    <scope>NUCLEOTIDE SEQUENCE [LARGE SCALE GENOMIC DNA]</scope>
    <source>
        <strain evidence="10 11">SAG 2043</strain>
    </source>
</reference>
<evidence type="ECO:0000256" key="1">
    <source>
        <dbReference type="ARBA" id="ARBA00004448"/>
    </source>
</evidence>
<evidence type="ECO:0000313" key="11">
    <source>
        <dbReference type="Proteomes" id="UP001489004"/>
    </source>
</evidence>
<dbReference type="GO" id="GO:0005743">
    <property type="term" value="C:mitochondrial inner membrane"/>
    <property type="evidence" value="ECO:0007669"/>
    <property type="project" value="UniProtKB-SubCell"/>
</dbReference>
<gene>
    <name evidence="10" type="ORF">WJX72_011293</name>
</gene>
<evidence type="ECO:0000256" key="8">
    <source>
        <dbReference type="PROSITE-ProRule" id="PRU00282"/>
    </source>
</evidence>
<sequence length="275" mass="28510">MQPVVSIKTALQEGRSVPRSPVALYRGLLVNAGMLACRSAASIAPITAVQFAANRVLETALNPGDGELSHASRIVTAGGAGVASALLSCPAELLMIQQQRSGGSLRVEAHKVLSQHGAGRLMAGLSMTAVRESVYTAGYLGLMPVLSEILSGHPAMQQFPAGTPLLLSGLTAGLAAALLTQPADTAKTRMQAFLNHDTHPQYRTAVSTLRFIASTQGIGSLWAGIAPRAFRIVGATFILNGVRTQLTDLLEGSRDKVEGAQQLPIIDIGAGGGTQ</sequence>
<dbReference type="SUPFAM" id="SSF103506">
    <property type="entry name" value="Mitochondrial carrier"/>
    <property type="match status" value="1"/>
</dbReference>
<keyword evidence="6" id="KW-0496">Mitochondrion</keyword>
<accession>A0AAW1QTR5</accession>
<evidence type="ECO:0000256" key="9">
    <source>
        <dbReference type="RuleBase" id="RU000488"/>
    </source>
</evidence>
<dbReference type="GO" id="GO:0022857">
    <property type="term" value="F:transmembrane transporter activity"/>
    <property type="evidence" value="ECO:0007669"/>
    <property type="project" value="TreeGrafter"/>
</dbReference>
<dbReference type="PROSITE" id="PS50920">
    <property type="entry name" value="SOLCAR"/>
    <property type="match status" value="2"/>
</dbReference>
<evidence type="ECO:0000256" key="6">
    <source>
        <dbReference type="ARBA" id="ARBA00023128"/>
    </source>
</evidence>